<protein>
    <recommendedName>
        <fullName evidence="2">Phage tail protein</fullName>
    </recommendedName>
</protein>
<dbReference type="InterPro" id="IPR036626">
    <property type="entry name" value="GpW_sf"/>
</dbReference>
<accession>A0A0H3ZTI6</accession>
<name>A0A0H3ZTI6_9VIBR</name>
<organism evidence="1">
    <name type="scientific">Vibrio sp. 1F_97</name>
    <dbReference type="NCBI Taxonomy" id="1652827"/>
    <lineage>
        <taxon>Bacteria</taxon>
        <taxon>Pseudomonadati</taxon>
        <taxon>Pseudomonadota</taxon>
        <taxon>Gammaproteobacteria</taxon>
        <taxon>Vibrionales</taxon>
        <taxon>Vibrionaceae</taxon>
        <taxon>Vibrio</taxon>
    </lineage>
</organism>
<dbReference type="AlphaFoldDB" id="A0A0H3ZTI6"/>
<reference evidence="1" key="1">
    <citation type="journal article" date="2015" name="MBio">
        <title>Eco-Evolutionary Dynamics of Episomes among Ecologically Cohesive Bacterial Populations.</title>
        <authorList>
            <person name="Xue H."/>
            <person name="Cordero O.X."/>
            <person name="Camas F.M."/>
            <person name="Trimble W."/>
            <person name="Meyer F."/>
            <person name="Guglielmini J."/>
            <person name="Rocha E.P."/>
            <person name="Polz M.F."/>
        </authorList>
    </citation>
    <scope>NUCLEOTIDE SEQUENCE</scope>
    <source>
        <strain evidence="1">1F_97</strain>
    </source>
</reference>
<sequence>MTDQQRLDQMRLAYQNLLMGKSARVIQKDGRRVEYSPADKQSLLSEIQRLESIAGQSRRRGPAGVI</sequence>
<evidence type="ECO:0008006" key="2">
    <source>
        <dbReference type="Google" id="ProtNLM"/>
    </source>
</evidence>
<proteinExistence type="predicted"/>
<dbReference type="GO" id="GO:0019058">
    <property type="term" value="P:viral life cycle"/>
    <property type="evidence" value="ECO:0007669"/>
    <property type="project" value="InterPro"/>
</dbReference>
<dbReference type="InterPro" id="IPR004174">
    <property type="entry name" value="GpW"/>
</dbReference>
<dbReference type="Pfam" id="PF02831">
    <property type="entry name" value="gpW"/>
    <property type="match status" value="1"/>
</dbReference>
<evidence type="ECO:0000313" key="1">
    <source>
        <dbReference type="EMBL" id="AKN39663.1"/>
    </source>
</evidence>
<dbReference type="EMBL" id="KP795655">
    <property type="protein sequence ID" value="AKN39663.1"/>
    <property type="molecule type" value="Genomic_DNA"/>
</dbReference>
<dbReference type="Gene3D" id="3.30.1580.10">
    <property type="entry name" value="Head-to-tail joining protein W"/>
    <property type="match status" value="1"/>
</dbReference>
<dbReference type="SUPFAM" id="SSF64210">
    <property type="entry name" value="Head-to-tail joining protein W, gpW"/>
    <property type="match status" value="1"/>
</dbReference>